<dbReference type="InterPro" id="IPR036873">
    <property type="entry name" value="Rhodanese-like_dom_sf"/>
</dbReference>
<name>A0A1T4WHA4_9BACT</name>
<evidence type="ECO:0000313" key="2">
    <source>
        <dbReference type="EMBL" id="SKA76338.1"/>
    </source>
</evidence>
<evidence type="ECO:0000259" key="1">
    <source>
        <dbReference type="PROSITE" id="PS50206"/>
    </source>
</evidence>
<dbReference type="Gene3D" id="3.40.250.10">
    <property type="entry name" value="Rhodanese-like domain"/>
    <property type="match status" value="1"/>
</dbReference>
<dbReference type="SMART" id="SM00450">
    <property type="entry name" value="RHOD"/>
    <property type="match status" value="1"/>
</dbReference>
<dbReference type="PANTHER" id="PTHR43031">
    <property type="entry name" value="FAD-DEPENDENT OXIDOREDUCTASE"/>
    <property type="match status" value="1"/>
</dbReference>
<feature type="domain" description="Rhodanese" evidence="1">
    <location>
        <begin position="38"/>
        <end position="122"/>
    </location>
</feature>
<accession>A0A1T4WHA4</accession>
<keyword evidence="2" id="KW-0808">Transferase</keyword>
<protein>
    <submittedName>
        <fullName evidence="2">Rhodanese-related sulfurtransferase</fullName>
    </submittedName>
</protein>
<gene>
    <name evidence="2" type="ORF">SAMN02745702_02215</name>
</gene>
<dbReference type="PANTHER" id="PTHR43031:SF16">
    <property type="entry name" value="OXIDOREDUCTASE"/>
    <property type="match status" value="1"/>
</dbReference>
<sequence>MTTAKTETFEAILSEMDLSFLGSGQHSISAAQAAPLYGTDKARFIDVRTPEEISYLPLPFATNIPLNTLSEHLDEISDDTLNIVFCTSIFRGAVAYAYLRYKGYENVKCLTSPLENFLAILKPGTILKKVQG</sequence>
<dbReference type="GO" id="GO:0016740">
    <property type="term" value="F:transferase activity"/>
    <property type="evidence" value="ECO:0007669"/>
    <property type="project" value="UniProtKB-KW"/>
</dbReference>
<dbReference type="InterPro" id="IPR001763">
    <property type="entry name" value="Rhodanese-like_dom"/>
</dbReference>
<dbReference type="EMBL" id="FUYA01000007">
    <property type="protein sequence ID" value="SKA76338.1"/>
    <property type="molecule type" value="Genomic_DNA"/>
</dbReference>
<evidence type="ECO:0000313" key="3">
    <source>
        <dbReference type="Proteomes" id="UP000189733"/>
    </source>
</evidence>
<keyword evidence="3" id="KW-1185">Reference proteome</keyword>
<dbReference type="PROSITE" id="PS50206">
    <property type="entry name" value="RHODANESE_3"/>
    <property type="match status" value="1"/>
</dbReference>
<dbReference type="STRING" id="1121442.SAMN02745702_02215"/>
<dbReference type="Proteomes" id="UP000189733">
    <property type="component" value="Unassembled WGS sequence"/>
</dbReference>
<dbReference type="SUPFAM" id="SSF52821">
    <property type="entry name" value="Rhodanese/Cell cycle control phosphatase"/>
    <property type="match status" value="1"/>
</dbReference>
<dbReference type="OrthoDB" id="9807812at2"/>
<dbReference type="Pfam" id="PF00581">
    <property type="entry name" value="Rhodanese"/>
    <property type="match status" value="1"/>
</dbReference>
<dbReference type="InterPro" id="IPR050229">
    <property type="entry name" value="GlpE_sulfurtransferase"/>
</dbReference>
<reference evidence="2 3" key="1">
    <citation type="submission" date="2017-02" db="EMBL/GenBank/DDBJ databases">
        <authorList>
            <person name="Peterson S.W."/>
        </authorList>
    </citation>
    <scope>NUCLEOTIDE SEQUENCE [LARGE SCALE GENOMIC DNA]</scope>
    <source>
        <strain evidence="2 3">DSM 18034</strain>
    </source>
</reference>
<proteinExistence type="predicted"/>
<organism evidence="2 3">
    <name type="scientific">Desulfobaculum bizertense DSM 18034</name>
    <dbReference type="NCBI Taxonomy" id="1121442"/>
    <lineage>
        <taxon>Bacteria</taxon>
        <taxon>Pseudomonadati</taxon>
        <taxon>Thermodesulfobacteriota</taxon>
        <taxon>Desulfovibrionia</taxon>
        <taxon>Desulfovibrionales</taxon>
        <taxon>Desulfovibrionaceae</taxon>
        <taxon>Desulfobaculum</taxon>
    </lineage>
</organism>
<dbReference type="RefSeq" id="WP_078685496.1">
    <property type="nucleotide sequence ID" value="NZ_FUYA01000007.1"/>
</dbReference>
<dbReference type="AlphaFoldDB" id="A0A1T4WHA4"/>